<protein>
    <recommendedName>
        <fullName evidence="7">BioF2-like acetyltransferase domain-containing protein</fullName>
    </recommendedName>
</protein>
<dbReference type="InterPro" id="IPR038740">
    <property type="entry name" value="BioF2-like_GNAT_dom"/>
</dbReference>
<dbReference type="GO" id="GO:0071555">
    <property type="term" value="P:cell wall organization"/>
    <property type="evidence" value="ECO:0007669"/>
    <property type="project" value="UniProtKB-KW"/>
</dbReference>
<gene>
    <name evidence="8" type="ORF">GCM10007989_03280</name>
</gene>
<dbReference type="SUPFAM" id="SSF55729">
    <property type="entry name" value="Acyl-CoA N-acyltransferases (Nat)"/>
    <property type="match status" value="2"/>
</dbReference>
<dbReference type="GO" id="GO:0008360">
    <property type="term" value="P:regulation of cell shape"/>
    <property type="evidence" value="ECO:0007669"/>
    <property type="project" value="UniProtKB-KW"/>
</dbReference>
<dbReference type="GO" id="GO:0009252">
    <property type="term" value="P:peptidoglycan biosynthetic process"/>
    <property type="evidence" value="ECO:0007669"/>
    <property type="project" value="UniProtKB-KW"/>
</dbReference>
<dbReference type="Gene3D" id="3.40.630.30">
    <property type="match status" value="1"/>
</dbReference>
<proteinExistence type="inferred from homology"/>
<dbReference type="PANTHER" id="PTHR36174:SF1">
    <property type="entry name" value="LIPID II:GLYCINE GLYCYLTRANSFERASE"/>
    <property type="match status" value="1"/>
</dbReference>
<organism evidence="8 9">
    <name type="scientific">Devosia pacifica</name>
    <dbReference type="NCBI Taxonomy" id="1335967"/>
    <lineage>
        <taxon>Bacteria</taxon>
        <taxon>Pseudomonadati</taxon>
        <taxon>Pseudomonadota</taxon>
        <taxon>Alphaproteobacteria</taxon>
        <taxon>Hyphomicrobiales</taxon>
        <taxon>Devosiaceae</taxon>
        <taxon>Devosia</taxon>
    </lineage>
</organism>
<evidence type="ECO:0000313" key="9">
    <source>
        <dbReference type="Proteomes" id="UP000646579"/>
    </source>
</evidence>
<evidence type="ECO:0000259" key="7">
    <source>
        <dbReference type="Pfam" id="PF13480"/>
    </source>
</evidence>
<evidence type="ECO:0000256" key="2">
    <source>
        <dbReference type="ARBA" id="ARBA00022679"/>
    </source>
</evidence>
<dbReference type="GO" id="GO:0016755">
    <property type="term" value="F:aminoacyltransferase activity"/>
    <property type="evidence" value="ECO:0007669"/>
    <property type="project" value="InterPro"/>
</dbReference>
<name>A0A918RW14_9HYPH</name>
<reference evidence="8" key="1">
    <citation type="journal article" date="2014" name="Int. J. Syst. Evol. Microbiol.">
        <title>Complete genome sequence of Corynebacterium casei LMG S-19264T (=DSM 44701T), isolated from a smear-ripened cheese.</title>
        <authorList>
            <consortium name="US DOE Joint Genome Institute (JGI-PGF)"/>
            <person name="Walter F."/>
            <person name="Albersmeier A."/>
            <person name="Kalinowski J."/>
            <person name="Ruckert C."/>
        </authorList>
    </citation>
    <scope>NUCLEOTIDE SEQUENCE</scope>
    <source>
        <strain evidence="8">KCTC 32437</strain>
    </source>
</reference>
<comment type="caution">
    <text evidence="8">The sequence shown here is derived from an EMBL/GenBank/DDBJ whole genome shotgun (WGS) entry which is preliminary data.</text>
</comment>
<dbReference type="PANTHER" id="PTHR36174">
    <property type="entry name" value="LIPID II:GLYCINE GLYCYLTRANSFERASE"/>
    <property type="match status" value="1"/>
</dbReference>
<evidence type="ECO:0000256" key="6">
    <source>
        <dbReference type="ARBA" id="ARBA00023316"/>
    </source>
</evidence>
<evidence type="ECO:0000256" key="4">
    <source>
        <dbReference type="ARBA" id="ARBA00022984"/>
    </source>
</evidence>
<dbReference type="Proteomes" id="UP000646579">
    <property type="component" value="Unassembled WGS sequence"/>
</dbReference>
<evidence type="ECO:0000256" key="3">
    <source>
        <dbReference type="ARBA" id="ARBA00022960"/>
    </source>
</evidence>
<keyword evidence="5" id="KW-0012">Acyltransferase</keyword>
<dbReference type="EMBL" id="BMZE01000001">
    <property type="protein sequence ID" value="GHA12189.1"/>
    <property type="molecule type" value="Genomic_DNA"/>
</dbReference>
<dbReference type="PROSITE" id="PS51191">
    <property type="entry name" value="FEMABX"/>
    <property type="match status" value="1"/>
</dbReference>
<evidence type="ECO:0000313" key="8">
    <source>
        <dbReference type="EMBL" id="GHA12189.1"/>
    </source>
</evidence>
<dbReference type="Pfam" id="PF13480">
    <property type="entry name" value="Acetyltransf_6"/>
    <property type="match status" value="1"/>
</dbReference>
<sequence>MPLDSNRSVLPHLDLIPVNHSTWHTNIADFDEVSRYQLANYETAKGPGRIVEPVLFSRAGEIVGGALMVIRPMPFLGKLASTHWGPILRRRDTDAPTVRAAMIDALAKEYGDRRRMMVTVWTPPVCDGDPDDQGLALERGFRSSRSWPDPYVHVLDLAQTEAQMRQNLAGKWRHHLKKAEQSGLTFEVAGADGLPEMDRLYAEMLARKGFDDRSAYHTLEAMMKTEEQSLRPRLFFVRQGETAVVGAVVLTAGTQAHYLYGATADAALPVNAGHFMQWSVAMWLKANTRAQWYNLGATDGVEGLRIFKSGFTGKSAKPVFVPTSIDYAARPVVAFAGRTMFKLRDALRDRAVLGKSANNPATPKPA</sequence>
<dbReference type="InterPro" id="IPR016181">
    <property type="entry name" value="Acyl_CoA_acyltransferase"/>
</dbReference>
<dbReference type="AlphaFoldDB" id="A0A918RW14"/>
<dbReference type="RefSeq" id="WP_189422775.1">
    <property type="nucleotide sequence ID" value="NZ_BMZE01000001.1"/>
</dbReference>
<keyword evidence="2" id="KW-0808">Transferase</keyword>
<evidence type="ECO:0000256" key="5">
    <source>
        <dbReference type="ARBA" id="ARBA00023315"/>
    </source>
</evidence>
<feature type="domain" description="BioF2-like acetyltransferase" evidence="7">
    <location>
        <begin position="173"/>
        <end position="297"/>
    </location>
</feature>
<comment type="similarity">
    <text evidence="1">Belongs to the FemABX family.</text>
</comment>
<evidence type="ECO:0000256" key="1">
    <source>
        <dbReference type="ARBA" id="ARBA00009943"/>
    </source>
</evidence>
<keyword evidence="9" id="KW-1185">Reference proteome</keyword>
<accession>A0A918RW14</accession>
<keyword evidence="4" id="KW-0573">Peptidoglycan synthesis</keyword>
<keyword evidence="6" id="KW-0961">Cell wall biogenesis/degradation</keyword>
<dbReference type="InterPro" id="IPR003447">
    <property type="entry name" value="FEMABX"/>
</dbReference>
<dbReference type="InterPro" id="IPR050644">
    <property type="entry name" value="PG_Glycine_Bridge_Synth"/>
</dbReference>
<reference evidence="8" key="2">
    <citation type="submission" date="2020-09" db="EMBL/GenBank/DDBJ databases">
        <authorList>
            <person name="Sun Q."/>
            <person name="Kim S."/>
        </authorList>
    </citation>
    <scope>NUCLEOTIDE SEQUENCE</scope>
    <source>
        <strain evidence="8">KCTC 32437</strain>
    </source>
</reference>
<keyword evidence="3" id="KW-0133">Cell shape</keyword>